<keyword evidence="8" id="KW-0677">Repeat</keyword>
<feature type="domain" description="Copper type II ascorbate-dependent monooxygenase N-terminal" evidence="28">
    <location>
        <begin position="61"/>
        <end position="175"/>
    </location>
</feature>
<feature type="binding site" evidence="21">
    <location>
        <position position="630"/>
    </location>
    <ligand>
        <name>a protein</name>
        <dbReference type="ChEBI" id="CHEBI:16541"/>
    </ligand>
    <ligandPart>
        <name>C-terminal Xaa-(2S)-2-hydroxyglycine residue</name>
        <dbReference type="ChEBI" id="CHEBI:142768"/>
    </ligandPart>
</feature>
<feature type="binding site" evidence="22">
    <location>
        <position position="764"/>
    </location>
    <ligand>
        <name>Ca(2+)</name>
        <dbReference type="ChEBI" id="CHEBI:29108"/>
        <note>structural</note>
    </ligand>
</feature>
<dbReference type="Gene3D" id="2.120.10.30">
    <property type="entry name" value="TolB, C-terminal domain"/>
    <property type="match status" value="1"/>
</dbReference>
<feature type="binding site" evidence="22">
    <location>
        <position position="496"/>
    </location>
    <ligand>
        <name>Ca(2+)</name>
        <dbReference type="ChEBI" id="CHEBI:29108"/>
        <note>structural</note>
    </ligand>
</feature>
<feature type="binding site" evidence="22">
    <location>
        <position position="171"/>
    </location>
    <ligand>
        <name>Cu(2+)</name>
        <dbReference type="ChEBI" id="CHEBI:29036"/>
        <label>1</label>
        <note>catalytic</note>
    </ligand>
</feature>
<dbReference type="InterPro" id="IPR014784">
    <property type="entry name" value="Cu2_ascorb_mOase-like_C"/>
</dbReference>
<dbReference type="InParanoid" id="A0A3P8WSF6"/>
<feature type="compositionally biased region" description="Polar residues" evidence="26">
    <location>
        <begin position="1507"/>
        <end position="1519"/>
    </location>
</feature>
<dbReference type="PROSITE" id="PS00084">
    <property type="entry name" value="CU2_MONOOXYGENASE_1"/>
    <property type="match status" value="1"/>
</dbReference>
<keyword evidence="15 23" id="KW-1015">Disulfide bond</keyword>
<keyword evidence="14" id="KW-0472">Membrane</keyword>
<dbReference type="Pfam" id="PF03712">
    <property type="entry name" value="Cu2_monoox_C"/>
    <property type="match status" value="1"/>
</dbReference>
<feature type="signal peptide" evidence="27">
    <location>
        <begin position="1"/>
        <end position="24"/>
    </location>
</feature>
<dbReference type="InterPro" id="IPR011042">
    <property type="entry name" value="6-blade_b-propeller_TolB-like"/>
</dbReference>
<feature type="repeat" description="NHL" evidence="25">
    <location>
        <begin position="552"/>
        <end position="587"/>
    </location>
</feature>
<feature type="region of interest" description="Disordered" evidence="26">
    <location>
        <begin position="1506"/>
        <end position="1538"/>
    </location>
</feature>
<dbReference type="PRINTS" id="PR00790">
    <property type="entry name" value="PAMONOXGNASE"/>
</dbReference>
<feature type="binding site" evidence="22">
    <location>
        <position position="313"/>
    </location>
    <ligand>
        <name>Cu(2+)</name>
        <dbReference type="ChEBI" id="CHEBI:29036"/>
        <label>1</label>
        <note>catalytic</note>
    </ligand>
</feature>
<feature type="compositionally biased region" description="Basic and acidic residues" evidence="26">
    <location>
        <begin position="1434"/>
        <end position="1464"/>
    </location>
</feature>
<feature type="chain" id="PRO_5018310266" evidence="27">
    <location>
        <begin position="25"/>
        <end position="1604"/>
    </location>
</feature>
<feature type="region of interest" description="Disordered" evidence="26">
    <location>
        <begin position="1387"/>
        <end position="1464"/>
    </location>
</feature>
<protein>
    <submittedName>
        <fullName evidence="30">Peptidylglycine alpha-amidating monooxygenase</fullName>
    </submittedName>
</protein>
<evidence type="ECO:0000256" key="20">
    <source>
        <dbReference type="ARBA" id="ARBA00048431"/>
    </source>
</evidence>
<evidence type="ECO:0000259" key="29">
    <source>
        <dbReference type="Pfam" id="PF03712"/>
    </source>
</evidence>
<feature type="disulfide bond" evidence="23">
    <location>
        <begin position="111"/>
        <end position="130"/>
    </location>
</feature>
<comment type="cofactor">
    <cofactor evidence="22">
        <name>Zn(2+)</name>
        <dbReference type="ChEBI" id="CHEBI:29105"/>
    </cofactor>
    <text evidence="22">Binds one Zn(2+) ion per subunit.</text>
</comment>
<dbReference type="InterPro" id="IPR008977">
    <property type="entry name" value="PHM/PNGase_F_dom_sf"/>
</dbReference>
<feature type="region of interest" description="Disordered" evidence="26">
    <location>
        <begin position="830"/>
        <end position="859"/>
    </location>
</feature>
<dbReference type="GeneTree" id="ENSGT00940000156369"/>
<dbReference type="SUPFAM" id="SSF63829">
    <property type="entry name" value="Calcium-dependent phosphotriesterase"/>
    <property type="match status" value="1"/>
</dbReference>
<organism evidence="30 31">
    <name type="scientific">Cynoglossus semilaevis</name>
    <name type="common">Tongue sole</name>
    <dbReference type="NCBI Taxonomy" id="244447"/>
    <lineage>
        <taxon>Eukaryota</taxon>
        <taxon>Metazoa</taxon>
        <taxon>Chordata</taxon>
        <taxon>Craniata</taxon>
        <taxon>Vertebrata</taxon>
        <taxon>Euteleostomi</taxon>
        <taxon>Actinopterygii</taxon>
        <taxon>Neopterygii</taxon>
        <taxon>Teleostei</taxon>
        <taxon>Neoteleostei</taxon>
        <taxon>Acanthomorphata</taxon>
        <taxon>Carangaria</taxon>
        <taxon>Pleuronectiformes</taxon>
        <taxon>Pleuronectoidei</taxon>
        <taxon>Cynoglossidae</taxon>
        <taxon>Cynoglossinae</taxon>
        <taxon>Cynoglossus</taxon>
    </lineage>
</organism>
<dbReference type="CDD" id="cd14958">
    <property type="entry name" value="NHL_PAL_like"/>
    <property type="match status" value="1"/>
</dbReference>
<reference evidence="30 31" key="1">
    <citation type="journal article" date="2014" name="Nat. Genet.">
        <title>Whole-genome sequence of a flatfish provides insights into ZW sex chromosome evolution and adaptation to a benthic lifestyle.</title>
        <authorList>
            <person name="Chen S."/>
            <person name="Zhang G."/>
            <person name="Shao C."/>
            <person name="Huang Q."/>
            <person name="Liu G."/>
            <person name="Zhang P."/>
            <person name="Song W."/>
            <person name="An N."/>
            <person name="Chalopin D."/>
            <person name="Volff J.N."/>
            <person name="Hong Y."/>
            <person name="Li Q."/>
            <person name="Sha Z."/>
            <person name="Zhou H."/>
            <person name="Xie M."/>
            <person name="Yu Q."/>
            <person name="Liu Y."/>
            <person name="Xiang H."/>
            <person name="Wang N."/>
            <person name="Wu K."/>
            <person name="Yang C."/>
            <person name="Zhou Q."/>
            <person name="Liao X."/>
            <person name="Yang L."/>
            <person name="Hu Q."/>
            <person name="Zhang J."/>
            <person name="Meng L."/>
            <person name="Jin L."/>
            <person name="Tian Y."/>
            <person name="Lian J."/>
            <person name="Yang J."/>
            <person name="Miao G."/>
            <person name="Liu S."/>
            <person name="Liang Z."/>
            <person name="Yan F."/>
            <person name="Li Y."/>
            <person name="Sun B."/>
            <person name="Zhang H."/>
            <person name="Zhang J."/>
            <person name="Zhu Y."/>
            <person name="Du M."/>
            <person name="Zhao Y."/>
            <person name="Schartl M."/>
            <person name="Tang Q."/>
            <person name="Wang J."/>
        </authorList>
    </citation>
    <scope>NUCLEOTIDE SEQUENCE</scope>
</reference>
<dbReference type="InterPro" id="IPR000323">
    <property type="entry name" value="Cu2_ascorb_mOase_N"/>
</dbReference>
<evidence type="ECO:0000256" key="16">
    <source>
        <dbReference type="ARBA" id="ARBA00023180"/>
    </source>
</evidence>
<dbReference type="SUPFAM" id="SSF49742">
    <property type="entry name" value="PHM/PNGase F"/>
    <property type="match status" value="2"/>
</dbReference>
<evidence type="ECO:0000256" key="26">
    <source>
        <dbReference type="SAM" id="MobiDB-lite"/>
    </source>
</evidence>
<dbReference type="GO" id="GO:0030658">
    <property type="term" value="C:transport vesicle membrane"/>
    <property type="evidence" value="ECO:0007669"/>
    <property type="project" value="UniProtKB-SubCell"/>
</dbReference>
<feature type="compositionally biased region" description="Basic and acidic residues" evidence="26">
    <location>
        <begin position="956"/>
        <end position="970"/>
    </location>
</feature>
<feature type="compositionally biased region" description="Polar residues" evidence="26">
    <location>
        <begin position="1073"/>
        <end position="1094"/>
    </location>
</feature>
<keyword evidence="10" id="KW-1133">Transmembrane helix</keyword>
<evidence type="ECO:0000259" key="28">
    <source>
        <dbReference type="Pfam" id="PF01082"/>
    </source>
</evidence>
<evidence type="ECO:0000256" key="22">
    <source>
        <dbReference type="PIRSR" id="PIRSR600720-2"/>
    </source>
</evidence>
<feature type="disulfide bond" evidence="23">
    <location>
        <begin position="677"/>
        <end position="688"/>
    </location>
</feature>
<keyword evidence="5" id="KW-0812">Transmembrane</keyword>
<feature type="region of interest" description="Disordered" evidence="26">
    <location>
        <begin position="356"/>
        <end position="386"/>
    </location>
</feature>
<feature type="domain" description="Copper type II ascorbate-dependent monooxygenase C-terminal" evidence="29">
    <location>
        <begin position="200"/>
        <end position="345"/>
    </location>
</feature>
<dbReference type="GO" id="GO:0004598">
    <property type="term" value="F:peptidylamidoglycolate lyase activity"/>
    <property type="evidence" value="ECO:0007669"/>
    <property type="project" value="UniProtKB-EC"/>
</dbReference>
<dbReference type="PROSITE" id="PS51125">
    <property type="entry name" value="NHL"/>
    <property type="match status" value="3"/>
</dbReference>
<feature type="binding site" evidence="22">
    <location>
        <position position="243"/>
    </location>
    <ligand>
        <name>Cu(2+)</name>
        <dbReference type="ChEBI" id="CHEBI:29036"/>
        <label>1</label>
        <note>catalytic</note>
    </ligand>
</feature>
<evidence type="ECO:0000256" key="12">
    <source>
        <dbReference type="ARBA" id="ARBA00023008"/>
    </source>
</evidence>
<dbReference type="GO" id="GO:0004504">
    <property type="term" value="F:peptidylglycine monooxygenase activity"/>
    <property type="evidence" value="ECO:0007669"/>
    <property type="project" value="UniProtKB-EC"/>
</dbReference>
<proteinExistence type="inferred from homology"/>
<feature type="compositionally biased region" description="Basic and acidic residues" evidence="26">
    <location>
        <begin position="366"/>
        <end position="384"/>
    </location>
</feature>
<feature type="disulfide bond" evidence="23">
    <location>
        <begin position="610"/>
        <end position="631"/>
    </location>
</feature>
<evidence type="ECO:0000256" key="9">
    <source>
        <dbReference type="ARBA" id="ARBA00022833"/>
    </source>
</evidence>
<evidence type="ECO:0000256" key="18">
    <source>
        <dbReference type="ARBA" id="ARBA00023268"/>
    </source>
</evidence>
<evidence type="ECO:0000256" key="10">
    <source>
        <dbReference type="ARBA" id="ARBA00022989"/>
    </source>
</evidence>
<dbReference type="Gene3D" id="2.60.120.230">
    <property type="match status" value="1"/>
</dbReference>
<evidence type="ECO:0000256" key="19">
    <source>
        <dbReference type="ARBA" id="ARBA00023329"/>
    </source>
</evidence>
<dbReference type="Pfam" id="PF01082">
    <property type="entry name" value="Cu2_monooxygen"/>
    <property type="match status" value="1"/>
</dbReference>
<evidence type="ECO:0000256" key="17">
    <source>
        <dbReference type="ARBA" id="ARBA00023239"/>
    </source>
</evidence>
<evidence type="ECO:0000256" key="8">
    <source>
        <dbReference type="ARBA" id="ARBA00022737"/>
    </source>
</evidence>
<evidence type="ECO:0000256" key="15">
    <source>
        <dbReference type="ARBA" id="ARBA00023157"/>
    </source>
</evidence>
<sequence>MATAVMRLPVFCVMVLAFMRHSHGWGHQSKRSQEDVLLDPYSCVSRTKQPLVIENPDNFSMDIRMPGVVPKTSDTYLCMAFPVPTSQDVYIVDFIPHASMDTVHHMILFGCQRPVSTSNYWDCGSSAGTCKDESSIKYAWARDAPPTKLPKDVGFKVGRKSGSSYFVLQVHYGDVSAFRDHHRDCSGLSVKMTSKPQPFIAGIYLLMSVDTVILPGKRVTNADIACDYSSYPIYPFAFRTHTHHLGKVVTGYRIRKGKWSLIGRQSPQLPQAFYPANKDVDVKYGDTLAARCMFSGEGRTSNTYIGGTSADEMCNFYIMYYMDSKHAIPYMSCMETGSEELFQNIPAEASIPIPVSPGHSMMHMGSSKDHEEESSHTHENNREQDEGDLYSLMSKLLGHSKDVARTHRYNPRADLVAQIDSLMQKKDLAFPSASLGFLTGRQDPVLARDRVHRFHQLQATSKPHRGKMVSEGEDNHLEQVSSWPQESLQLGQVSGLAVDSNSNLVIFHRGDRHWGAESFNSQAQYQERFLGPIQQSTILVVDPNRGNILKASGRNMFYLPHGITTDEDNNYWVTDVALHQVFKVTGDGRERTLLTLGEAFTPGSDSSHFCKPTDVAVDTKTGNIFVSDGYCNARILKFSADGRYLTEWGAGSSDRRRRLPFRIPHSLVFLPDRQEVCVADRENGRIQCFIAETGEFVKEIKKDEFGGSVFAINYSPAGDGLIFAVNGQSSYLSIPLKGFVINYSTKDILDTFAPNTEDFVMPHDIVETQEGSVFVGDVGTQAVFKFTDGKSHHSVKKGDIEVQQLEEMETFIQTKTRPGPNASKMAVVKEKQLTAQQPPRQEQQSQSKEEVKVEEMKEKSAVKTHKDSGVFPVVMTTLLLVPLLLVISIGLFVCYRRNHQSEVKTEPTTVGGILGKIRGKAVGSLNLEIEESLNCLKTTFVFLKDNGTDSQTDSVRACDSRRTADDDSHDLPCQNLPGNSGDENTNLSSTNVFSFGRPNSFNPTIMSEKFSFVCQNQQVPTERQSSPATTVNAEPWEKRNNFHKRFSINQFWDIPPPQEFADISGNIMEEQRNVSSLSKNSQDNHMTFNGTHNGESTEDRGDLTSSPDQFSESDNYSLFARTSLSTNRSSFTQEFINSQRRRSWIRNNSIDTVEHRGCPLPMKRRQTFPGMLGGPGSMQEDLLLPCAESFSSLNMCSSRRENVEEIRQTLERLSDISSETEDSPKPASERRDRKQLVLSQFCSLSSEVAPEDVFSKQSPSLGNVTYHCEDLQQRFKDMDHLDIGGREYKAEHSEVEDSGFDQEMVETDHHNREQDSKDSGGQTFSIHVIPPSCSGSEEQMLESQTVQLIPNDLLQDQSVLAAPEDKSSVMTLGSLEHRFLQMDIRSTTSSQMEKATAEDTHVSVPQDGHAESPDKGAKASSEKEDSGSSQQTTAEEKKDQGRFSRRSTRAEIHTREQLSRSLTDRQLKCSSLEVKEHLKPLMHKDVETSSGSDHWARRRKLFKESKQWSSAGGSSVTSDITEESVSEESPSVDMTVRDNEDGGFYMETFHSSTWIYQGDNLGPEVIPSSLNTRTRASASEHGVSGDFCYCFLKENLVKKKINVR</sequence>
<keyword evidence="13" id="KW-0503">Monooxygenase</keyword>
<feature type="region of interest" description="Disordered" evidence="26">
    <location>
        <begin position="1210"/>
        <end position="1234"/>
    </location>
</feature>
<comment type="catalytic activity">
    <reaction evidence="1">
        <text>a [peptide]-C-terminal (2S)-2-hydroxyglycine = a [peptide]-C-terminal amide + glyoxylate</text>
        <dbReference type="Rhea" id="RHEA:20924"/>
        <dbReference type="Rhea" id="RHEA-COMP:13485"/>
        <dbReference type="Rhea" id="RHEA-COMP:15321"/>
        <dbReference type="ChEBI" id="CHEBI:36655"/>
        <dbReference type="ChEBI" id="CHEBI:137001"/>
        <dbReference type="ChEBI" id="CHEBI:142768"/>
        <dbReference type="EC" id="4.3.2.5"/>
    </reaction>
</comment>
<dbReference type="InterPro" id="IPR024548">
    <property type="entry name" value="Cu2_monoox_C"/>
</dbReference>
<feature type="binding site" evidence="22">
    <location>
        <position position="665"/>
    </location>
    <ligand>
        <name>Zn(2+)</name>
        <dbReference type="ChEBI" id="CHEBI:29105"/>
        <note>catalytic</note>
    </ligand>
</feature>
<dbReference type="STRING" id="244447.ENSCSEP00000029694"/>
<feature type="binding site" evidence="22">
    <location>
        <position position="105"/>
    </location>
    <ligand>
        <name>Cu(2+)</name>
        <dbReference type="ChEBI" id="CHEBI:29036"/>
        <label>1</label>
        <note>catalytic</note>
    </ligand>
</feature>
<feature type="disulfide bond" evidence="23">
    <location>
        <begin position="78"/>
        <end position="123"/>
    </location>
</feature>
<feature type="binding site" evidence="22">
    <location>
        <position position="763"/>
    </location>
    <ligand>
        <name>Zn(2+)</name>
        <dbReference type="ChEBI" id="CHEBI:29105"/>
        <note>catalytic</note>
    </ligand>
</feature>
<keyword evidence="9 22" id="KW-0862">Zinc</keyword>
<evidence type="ECO:0000256" key="5">
    <source>
        <dbReference type="ARBA" id="ARBA00022692"/>
    </source>
</evidence>
<comment type="catalytic activity">
    <reaction evidence="20">
        <text>a [peptide]-C-terminal glycine + 2 L-ascorbate + O2 = a [peptide]-C-terminal (2S)-2-hydroxyglycine + 2 monodehydro-L-ascorbate radical + H2O</text>
        <dbReference type="Rhea" id="RHEA:21452"/>
        <dbReference type="Rhea" id="RHEA-COMP:13486"/>
        <dbReference type="Rhea" id="RHEA-COMP:15321"/>
        <dbReference type="ChEBI" id="CHEBI:15377"/>
        <dbReference type="ChEBI" id="CHEBI:15379"/>
        <dbReference type="ChEBI" id="CHEBI:38290"/>
        <dbReference type="ChEBI" id="CHEBI:59513"/>
        <dbReference type="ChEBI" id="CHEBI:137000"/>
        <dbReference type="ChEBI" id="CHEBI:142768"/>
        <dbReference type="EC" id="1.14.17.3"/>
    </reaction>
</comment>
<comment type="similarity">
    <text evidence="3">In the C-terminal section; belongs to the peptidyl-alpha-hydroxyglycine alpha-amidating lyase family.</text>
</comment>
<feature type="disulfide bond" evidence="23">
    <location>
        <begin position="43"/>
        <end position="185"/>
    </location>
</feature>
<feature type="binding site" evidence="22">
    <location>
        <position position="104"/>
    </location>
    <ligand>
        <name>Cu(2+)</name>
        <dbReference type="ChEBI" id="CHEBI:29036"/>
        <label>1</label>
        <note>catalytic</note>
    </ligand>
</feature>
<comment type="subcellular location">
    <subcellularLocation>
        <location evidence="2">Cytoplasmic vesicle</location>
        <location evidence="2">Secretory vesicle membrane</location>
        <topology evidence="2">Single-pass membrane protein</topology>
    </subcellularLocation>
</comment>
<dbReference type="Pfam" id="PF01436">
    <property type="entry name" value="NHL"/>
    <property type="match status" value="2"/>
</dbReference>
<evidence type="ECO:0000256" key="2">
    <source>
        <dbReference type="ARBA" id="ARBA00004160"/>
    </source>
</evidence>
<keyword evidence="17" id="KW-0456">Lyase</keyword>
<keyword evidence="16 24" id="KW-0325">Glycoprotein</keyword>
<accession>A0A3P8WSF6</accession>
<dbReference type="FunFam" id="2.120.10.30:FF:000016">
    <property type="entry name" value="peptidyl-glycine alpha-amidating monooxygenase isoform X1"/>
    <property type="match status" value="1"/>
</dbReference>
<feature type="compositionally biased region" description="Polar residues" evidence="26">
    <location>
        <begin position="1103"/>
        <end position="1114"/>
    </location>
</feature>
<dbReference type="InterPro" id="IPR001258">
    <property type="entry name" value="NHL_repeat"/>
</dbReference>
<dbReference type="Proteomes" id="UP000265120">
    <property type="component" value="Chromosome 14"/>
</dbReference>
<evidence type="ECO:0000256" key="25">
    <source>
        <dbReference type="PROSITE-ProRule" id="PRU00504"/>
    </source>
</evidence>
<feature type="glycosylation site" description="N-linked (GlcNAc...) asparagine" evidence="24">
    <location>
        <position position="742"/>
    </location>
</feature>
<evidence type="ECO:0000256" key="4">
    <source>
        <dbReference type="ARBA" id="ARBA00010263"/>
    </source>
</evidence>
<keyword evidence="6 22" id="KW-0479">Metal-binding</keyword>
<evidence type="ECO:0000256" key="24">
    <source>
        <dbReference type="PIRSR" id="PIRSR600720-4"/>
    </source>
</evidence>
<dbReference type="FunFam" id="2.60.120.310:FF:000001">
    <property type="entry name" value="peptidyl-glycine alpha-amidating monooxygenase isoform X1"/>
    <property type="match status" value="1"/>
</dbReference>
<comment type="cofactor">
    <cofactor evidence="22">
        <name>Cu(2+)</name>
        <dbReference type="ChEBI" id="CHEBI:29036"/>
    </cofactor>
    <text evidence="22">Binds 2 Cu(2+) ions per subunit.</text>
</comment>
<dbReference type="PANTHER" id="PTHR10680:SF14">
    <property type="entry name" value="PEPTIDYL-GLYCINE ALPHA-AMIDATING MONOOXYGENASE"/>
    <property type="match status" value="1"/>
</dbReference>
<keyword evidence="31" id="KW-1185">Reference proteome</keyword>
<evidence type="ECO:0000256" key="1">
    <source>
        <dbReference type="ARBA" id="ARBA00000686"/>
    </source>
</evidence>
<dbReference type="FunFam" id="2.60.120.230:FF:000002">
    <property type="entry name" value="Peptidyl-glycine alpha-amidating monooxygenase B"/>
    <property type="match status" value="1"/>
</dbReference>
<dbReference type="GO" id="GO:0001519">
    <property type="term" value="P:peptide amidation"/>
    <property type="evidence" value="ECO:0007669"/>
    <property type="project" value="UniProtKB-ARBA"/>
</dbReference>
<evidence type="ECO:0000256" key="6">
    <source>
        <dbReference type="ARBA" id="ARBA00022723"/>
    </source>
</evidence>
<comment type="similarity">
    <text evidence="4">In the N-terminal section; belongs to the copper type II ascorbate-dependent monooxygenase family.</text>
</comment>
<evidence type="ECO:0000256" key="13">
    <source>
        <dbReference type="ARBA" id="ARBA00023033"/>
    </source>
</evidence>
<feature type="compositionally biased region" description="Basic and acidic residues" evidence="26">
    <location>
        <begin position="1222"/>
        <end position="1234"/>
    </location>
</feature>
<feature type="repeat" description="NHL" evidence="25">
    <location>
        <begin position="656"/>
        <end position="692"/>
    </location>
</feature>
<dbReference type="Gene3D" id="2.60.120.310">
    <property type="entry name" value="Copper type II, ascorbate-dependent monooxygenase, N-terminal domain"/>
    <property type="match status" value="1"/>
</dbReference>
<feature type="compositionally biased region" description="Basic and acidic residues" evidence="26">
    <location>
        <begin position="847"/>
        <end position="859"/>
    </location>
</feature>
<feature type="binding site" evidence="22">
    <location>
        <position position="241"/>
    </location>
    <ligand>
        <name>Cu(2+)</name>
        <dbReference type="ChEBI" id="CHEBI:29036"/>
        <label>1</label>
        <note>catalytic</note>
    </ligand>
</feature>
<feature type="region of interest" description="Disordered" evidence="26">
    <location>
        <begin position="1071"/>
        <end position="1114"/>
    </location>
</feature>
<evidence type="ECO:0000256" key="21">
    <source>
        <dbReference type="PIRSR" id="PIRSR600720-1"/>
    </source>
</evidence>
<keyword evidence="12 22" id="KW-0186">Copper</keyword>
<dbReference type="InterPro" id="IPR020611">
    <property type="entry name" value="Cu2_ascorb_mOase_CS-1"/>
</dbReference>
<evidence type="ECO:0000256" key="7">
    <source>
        <dbReference type="ARBA" id="ARBA00022729"/>
    </source>
</evidence>
<dbReference type="InterPro" id="IPR000720">
    <property type="entry name" value="PHM/PAL"/>
</dbReference>
<dbReference type="InterPro" id="IPR036939">
    <property type="entry name" value="Cu2_ascorb_mOase_N_sf"/>
</dbReference>
<evidence type="ECO:0000313" key="31">
    <source>
        <dbReference type="Proteomes" id="UP000265120"/>
    </source>
</evidence>
<feature type="binding site" evidence="21">
    <location>
        <position position="509"/>
    </location>
    <ligand>
        <name>a protein</name>
        <dbReference type="ChEBI" id="CHEBI:16541"/>
    </ligand>
    <ligandPart>
        <name>C-terminal Xaa-(2S)-2-hydroxyglycine residue</name>
        <dbReference type="ChEBI" id="CHEBI:142768"/>
    </ligandPart>
</feature>
<keyword evidence="19" id="KW-0968">Cytoplasmic vesicle</keyword>
<feature type="compositionally biased region" description="Basic and acidic residues" evidence="26">
    <location>
        <begin position="1408"/>
        <end position="1426"/>
    </location>
</feature>
<feature type="binding site" evidence="21">
    <location>
        <position position="681"/>
    </location>
    <ligand>
        <name>a protein</name>
        <dbReference type="ChEBI" id="CHEBI:16541"/>
    </ligand>
    <ligandPart>
        <name>C-terminal Xaa-(2S)-2-hydroxyglycine residue</name>
        <dbReference type="ChEBI" id="CHEBI:142768"/>
    </ligandPart>
</feature>
<dbReference type="PANTHER" id="PTHR10680">
    <property type="entry name" value="PEPTIDYL-GLYCINE ALPHA-AMIDATING MONOOXYGENASE"/>
    <property type="match status" value="1"/>
</dbReference>
<keyword evidence="22" id="KW-0106">Calcium</keyword>
<reference evidence="30" key="2">
    <citation type="submission" date="2025-08" db="UniProtKB">
        <authorList>
            <consortium name="Ensembl"/>
        </authorList>
    </citation>
    <scope>IDENTIFICATION</scope>
</reference>
<feature type="disulfide bond" evidence="23">
    <location>
        <begin position="292"/>
        <end position="314"/>
    </location>
</feature>
<feature type="compositionally biased region" description="Polar residues" evidence="26">
    <location>
        <begin position="976"/>
        <end position="985"/>
    </location>
</feature>
<evidence type="ECO:0000256" key="23">
    <source>
        <dbReference type="PIRSR" id="PIRSR600720-3"/>
    </source>
</evidence>
<dbReference type="GO" id="GO:0005507">
    <property type="term" value="F:copper ion binding"/>
    <property type="evidence" value="ECO:0007669"/>
    <property type="project" value="InterPro"/>
</dbReference>
<evidence type="ECO:0000256" key="14">
    <source>
        <dbReference type="ARBA" id="ARBA00023136"/>
    </source>
</evidence>
<evidence type="ECO:0000256" key="11">
    <source>
        <dbReference type="ARBA" id="ARBA00023002"/>
    </source>
</evidence>
<evidence type="ECO:0000313" key="30">
    <source>
        <dbReference type="Ensembl" id="ENSCSEP00000029694.1"/>
    </source>
</evidence>
<keyword evidence="11" id="KW-0560">Oxidoreductase</keyword>
<keyword evidence="18" id="KW-0511">Multifunctional enzyme</keyword>
<feature type="region of interest" description="Disordered" evidence="26">
    <location>
        <begin position="949"/>
        <end position="985"/>
    </location>
</feature>
<feature type="disulfide bond" evidence="23">
    <location>
        <begin position="226"/>
        <end position="333"/>
    </location>
</feature>
<feature type="binding site" evidence="22">
    <location>
        <position position="561"/>
    </location>
    <ligand>
        <name>Zn(2+)</name>
        <dbReference type="ChEBI" id="CHEBI:29105"/>
        <note>catalytic</note>
    </ligand>
</feature>
<evidence type="ECO:0000256" key="3">
    <source>
        <dbReference type="ARBA" id="ARBA00006026"/>
    </source>
</evidence>
<feature type="repeat" description="NHL" evidence="25">
    <location>
        <begin position="601"/>
        <end position="641"/>
    </location>
</feature>
<evidence type="ECO:0000256" key="27">
    <source>
        <dbReference type="SAM" id="SignalP"/>
    </source>
</evidence>
<dbReference type="Ensembl" id="ENSCSET00000030095.1">
    <property type="protein sequence ID" value="ENSCSEP00000029694.1"/>
    <property type="gene ID" value="ENSCSEG00000019026.1"/>
</dbReference>
<reference evidence="30" key="3">
    <citation type="submission" date="2025-09" db="UniProtKB">
        <authorList>
            <consortium name="Ensembl"/>
        </authorList>
    </citation>
    <scope>IDENTIFICATION</scope>
</reference>
<dbReference type="GO" id="GO:0005576">
    <property type="term" value="C:extracellular region"/>
    <property type="evidence" value="ECO:0007669"/>
    <property type="project" value="TreeGrafter"/>
</dbReference>
<name>A0A3P8WSF6_CYNSE</name>
<keyword evidence="7 27" id="KW-0732">Signal</keyword>